<organism evidence="2 3">
    <name type="scientific">Ophiocordyceps australis</name>
    <dbReference type="NCBI Taxonomy" id="1399860"/>
    <lineage>
        <taxon>Eukaryota</taxon>
        <taxon>Fungi</taxon>
        <taxon>Dikarya</taxon>
        <taxon>Ascomycota</taxon>
        <taxon>Pezizomycotina</taxon>
        <taxon>Sordariomycetes</taxon>
        <taxon>Hypocreomycetidae</taxon>
        <taxon>Hypocreales</taxon>
        <taxon>Ophiocordycipitaceae</taxon>
        <taxon>Ophiocordyceps</taxon>
    </lineage>
</organism>
<dbReference type="Proteomes" id="UP000224854">
    <property type="component" value="Unassembled WGS sequence"/>
</dbReference>
<keyword evidence="1" id="KW-0812">Transmembrane</keyword>
<gene>
    <name evidence="2" type="ORF">CDD82_7876</name>
</gene>
<dbReference type="AlphaFoldDB" id="A0A2C5ZPL4"/>
<name>A0A2C5ZPL4_9HYPO</name>
<feature type="transmembrane region" description="Helical" evidence="1">
    <location>
        <begin position="52"/>
        <end position="74"/>
    </location>
</feature>
<evidence type="ECO:0000313" key="3">
    <source>
        <dbReference type="Proteomes" id="UP000224854"/>
    </source>
</evidence>
<evidence type="ECO:0000256" key="1">
    <source>
        <dbReference type="SAM" id="Phobius"/>
    </source>
</evidence>
<dbReference type="OrthoDB" id="3596604at2759"/>
<feature type="transmembrane region" description="Helical" evidence="1">
    <location>
        <begin position="94"/>
        <end position="114"/>
    </location>
</feature>
<evidence type="ECO:0000313" key="2">
    <source>
        <dbReference type="EMBL" id="PHH81770.1"/>
    </source>
</evidence>
<dbReference type="EMBL" id="NJEU01000097">
    <property type="protein sequence ID" value="PHH81770.1"/>
    <property type="molecule type" value="Genomic_DNA"/>
</dbReference>
<reference evidence="2 3" key="1">
    <citation type="submission" date="2017-06" db="EMBL/GenBank/DDBJ databases">
        <title>Ant-infecting Ophiocordyceps genomes reveal a high diversity of potential behavioral manipulation genes and a possible major role for enterotoxins.</title>
        <authorList>
            <person name="De Bekker C."/>
            <person name="Evans H.C."/>
            <person name="Brachmann A."/>
            <person name="Hughes D.P."/>
        </authorList>
    </citation>
    <scope>NUCLEOTIDE SEQUENCE [LARGE SCALE GENOMIC DNA]</scope>
    <source>
        <strain evidence="2 3">1348a</strain>
    </source>
</reference>
<proteinExistence type="predicted"/>
<protein>
    <submittedName>
        <fullName evidence="2">Uncharacterized protein</fullName>
    </submittedName>
</protein>
<keyword evidence="3" id="KW-1185">Reference proteome</keyword>
<comment type="caution">
    <text evidence="2">The sequence shown here is derived from an EMBL/GenBank/DDBJ whole genome shotgun (WGS) entry which is preliminary data.</text>
</comment>
<keyword evidence="1" id="KW-1133">Transmembrane helix</keyword>
<sequence>MASDPEPQVVEQGSSANGDVTWERTMGSWATRQTTGSYAYDDFDRRGQLRQLLMATAVRWMTTTAIAGCMLGMLWGYSLREVMPAWKKREFDVLIIFCSVCLSVSIGASLTAMVRQMRWWLLSLDPTPPHEVGGKQKVEAAS</sequence>
<keyword evidence="1" id="KW-0472">Membrane</keyword>
<accession>A0A2C5ZPL4</accession>